<evidence type="ECO:0000313" key="3">
    <source>
        <dbReference type="Proteomes" id="UP000183567"/>
    </source>
</evidence>
<dbReference type="Proteomes" id="UP000183567">
    <property type="component" value="Unassembled WGS sequence"/>
</dbReference>
<protein>
    <recommendedName>
        <fullName evidence="1">DUF6606 domain-containing protein</fullName>
    </recommendedName>
</protein>
<comment type="caution">
    <text evidence="2">The sequence shown here is derived from an EMBL/GenBank/DDBJ whole genome shotgun (WGS) entry which is preliminary data.</text>
</comment>
<feature type="domain" description="DUF6606" evidence="1">
    <location>
        <begin position="1"/>
        <end position="89"/>
    </location>
</feature>
<accession>A0A1J8Q5X4</accession>
<reference evidence="2 3" key="1">
    <citation type="submission" date="2016-03" db="EMBL/GenBank/DDBJ databases">
        <title>Comparative genomics of the ectomycorrhizal sister species Rhizopogon vinicolor and Rhizopogon vesiculosus (Basidiomycota: Boletales) reveals a divergence of the mating type B locus.</title>
        <authorList>
            <person name="Mujic A.B."/>
            <person name="Kuo A."/>
            <person name="Tritt A."/>
            <person name="Lipzen A."/>
            <person name="Chen C."/>
            <person name="Johnson J."/>
            <person name="Sharma A."/>
            <person name="Barry K."/>
            <person name="Grigoriev I.V."/>
            <person name="Spatafora J.W."/>
        </authorList>
    </citation>
    <scope>NUCLEOTIDE SEQUENCE [LARGE SCALE GENOMIC DNA]</scope>
    <source>
        <strain evidence="2 3">AM-OR11-056</strain>
    </source>
</reference>
<evidence type="ECO:0000259" key="1">
    <source>
        <dbReference type="Pfam" id="PF20255"/>
    </source>
</evidence>
<gene>
    <name evidence="2" type="ORF">AZE42_08072</name>
</gene>
<dbReference type="Pfam" id="PF20255">
    <property type="entry name" value="DUF6606"/>
    <property type="match status" value="1"/>
</dbReference>
<sequence length="89" mass="9770">MEAKGKLMCSYPGPAIIVPNTVVDNPTFPPELANFLACMNHDVLDSAATTTKAHSTVLEERDTTHPRYITELLTGFLRTFGEPANIPRI</sequence>
<dbReference type="InterPro" id="IPR046541">
    <property type="entry name" value="DUF6606"/>
</dbReference>
<dbReference type="AlphaFoldDB" id="A0A1J8Q5X4"/>
<dbReference type="OrthoDB" id="3182339at2759"/>
<feature type="non-terminal residue" evidence="2">
    <location>
        <position position="89"/>
    </location>
</feature>
<proteinExistence type="predicted"/>
<name>A0A1J8Q5X4_9AGAM</name>
<dbReference type="STRING" id="180088.A0A1J8Q5X4"/>
<keyword evidence="3" id="KW-1185">Reference proteome</keyword>
<evidence type="ECO:0000313" key="2">
    <source>
        <dbReference type="EMBL" id="OJA17062.1"/>
    </source>
</evidence>
<organism evidence="2 3">
    <name type="scientific">Rhizopogon vesiculosus</name>
    <dbReference type="NCBI Taxonomy" id="180088"/>
    <lineage>
        <taxon>Eukaryota</taxon>
        <taxon>Fungi</taxon>
        <taxon>Dikarya</taxon>
        <taxon>Basidiomycota</taxon>
        <taxon>Agaricomycotina</taxon>
        <taxon>Agaricomycetes</taxon>
        <taxon>Agaricomycetidae</taxon>
        <taxon>Boletales</taxon>
        <taxon>Suillineae</taxon>
        <taxon>Rhizopogonaceae</taxon>
        <taxon>Rhizopogon</taxon>
    </lineage>
</organism>
<dbReference type="EMBL" id="LVVM01002208">
    <property type="protein sequence ID" value="OJA17062.1"/>
    <property type="molecule type" value="Genomic_DNA"/>
</dbReference>